<dbReference type="Proteomes" id="UP000628710">
    <property type="component" value="Unassembled WGS sequence"/>
</dbReference>
<sequence length="92" mass="11126">MSDSKKVTWFPAKKNGWGWGKPNTWQGWLVWSLYMFVVIAISFIFDPKETLIQWSIWVGISTFLLLLIYYIKGESPSWKWKRIERKKHKLFK</sequence>
<organism evidence="2 3">
    <name type="scientific">Marinomonas transparens</name>
    <dbReference type="NCBI Taxonomy" id="2795388"/>
    <lineage>
        <taxon>Bacteria</taxon>
        <taxon>Pseudomonadati</taxon>
        <taxon>Pseudomonadota</taxon>
        <taxon>Gammaproteobacteria</taxon>
        <taxon>Oceanospirillales</taxon>
        <taxon>Oceanospirillaceae</taxon>
        <taxon>Marinomonas</taxon>
    </lineage>
</organism>
<accession>A0A934JME8</accession>
<evidence type="ECO:0000313" key="3">
    <source>
        <dbReference type="Proteomes" id="UP000628710"/>
    </source>
</evidence>
<evidence type="ECO:0000313" key="2">
    <source>
        <dbReference type="EMBL" id="MBJ7536699.1"/>
    </source>
</evidence>
<gene>
    <name evidence="2" type="ORF">I8J31_03300</name>
</gene>
<keyword evidence="1" id="KW-0812">Transmembrane</keyword>
<keyword evidence="3" id="KW-1185">Reference proteome</keyword>
<keyword evidence="1" id="KW-0472">Membrane</keyword>
<keyword evidence="1" id="KW-1133">Transmembrane helix</keyword>
<feature type="transmembrane region" description="Helical" evidence="1">
    <location>
        <begin position="28"/>
        <end position="45"/>
    </location>
</feature>
<proteinExistence type="predicted"/>
<protein>
    <submittedName>
        <fullName evidence="2">Uncharacterized protein</fullName>
    </submittedName>
</protein>
<reference evidence="2" key="1">
    <citation type="submission" date="2020-12" db="EMBL/GenBank/DDBJ databases">
        <title>Marinomonas arctica sp. nov., a psychrotolerant bacterium isolated from the Arctic.</title>
        <authorList>
            <person name="Zhang Y."/>
        </authorList>
    </citation>
    <scope>NUCLEOTIDE SEQUENCE</scope>
    <source>
        <strain evidence="2">C1424</strain>
    </source>
</reference>
<dbReference type="AlphaFoldDB" id="A0A934JME8"/>
<dbReference type="EMBL" id="JAEMNX010000002">
    <property type="protein sequence ID" value="MBJ7536699.1"/>
    <property type="molecule type" value="Genomic_DNA"/>
</dbReference>
<comment type="caution">
    <text evidence="2">The sequence shown here is derived from an EMBL/GenBank/DDBJ whole genome shotgun (WGS) entry which is preliminary data.</text>
</comment>
<evidence type="ECO:0000256" key="1">
    <source>
        <dbReference type="SAM" id="Phobius"/>
    </source>
</evidence>
<name>A0A934JME8_9GAMM</name>
<feature type="transmembrane region" description="Helical" evidence="1">
    <location>
        <begin position="51"/>
        <end position="71"/>
    </location>
</feature>
<dbReference type="RefSeq" id="WP_199466874.1">
    <property type="nucleotide sequence ID" value="NZ_JAEMNX010000002.1"/>
</dbReference>